<accession>A0A5C6E4C0</accession>
<dbReference type="PROSITE" id="PS50293">
    <property type="entry name" value="TPR_REGION"/>
    <property type="match status" value="1"/>
</dbReference>
<feature type="repeat" description="TPR" evidence="2">
    <location>
        <begin position="217"/>
        <end position="250"/>
    </location>
</feature>
<comment type="caution">
    <text evidence="4">The sequence shown here is derived from an EMBL/GenBank/DDBJ whole genome shotgun (WGS) entry which is preliminary data.</text>
</comment>
<feature type="domain" description="ASPIC/UnbV" evidence="3">
    <location>
        <begin position="769"/>
        <end position="835"/>
    </location>
</feature>
<dbReference type="Pfam" id="PF13517">
    <property type="entry name" value="FG-GAP_3"/>
    <property type="match status" value="2"/>
</dbReference>
<keyword evidence="1" id="KW-0732">Signal</keyword>
<sequence>MEVISRGLKCLIIMIRLEVVEGNSPVPPFYRQAAVCGECPDENRTASSASIQDFPRGQTLGRCWNLTNKQQLQADFVPHSRNPPMNPLFRHFSLLLALSACCAGCGRNPAEQAGLPQRSNETVSTMPLAAPQSERAEIEGQALAEFNRGAGLIEQYKYSDAAEAFEKALNLAPDWTAAKFNIGLALLNLNGEKGAKETLGRARDLFLEILQAHPDHKHAHFSLGTYYQHAGDNEKALEHFRAVYELDPQDPFVSFRYAELLIGSNDHEQAREILTDIVDNDPGFTSAVYRLMIEYQRAGNPQRAMELAERFQKLKSTELTPEIYSIGKVYGASGQYYQVLGADNLPLSPRPATEVRLDFSPEVLKFDAMLVDWKQRSAPEGAGIRLAGVAAEDIDDDGDFDLCLTALDEEGKTTLWMNDGFGHFSEGAAIATQGVSPCIADVDNDGDVDLWLGRVGKDQLFVNRGDGTFQSVDSVKQADEDWVTTCARMIDVDCDGDLDLVACRSASQSIPPSPDAPAVRSSILGNNRDGTYQDLTGPLGLDDPMNASLVVSGDFDNDRDLDMVFFKASDQLPTVWVNDRAWSSHLADVEKSGLTMTHVLGATTGDPDKDGDRDLLVWTTDGMTLLENDGHFHFTALTRFADAHGGMGGTGGQFVDMDNDGDLDIVIGDAARKDGSIGPAILVNQWPQPAFESLSDINPKSLLSAIETGGPSSCVAADFTGDGKCDLFLNPIGQAPFILVNRSADAHWVGLKMAGAEGSEKKTRSNQSALGTRVDVKSGRVWQQYVVGAPSGSVAMPPLRIHAGLGDATSVQWLRVVWPDGVLQAELELAADQVVELAELQRKISSCPHLFVFNGDRYEFVSDFGGMGGLGYLAAPGIYGQPDPTEYVPLPKLAPVEGQFVMQVLEPLEEAVYFDEAKLVAVDHPVGTTVYPSELMAINVSPPSFEMFLCNDPIRPVAATDHQGRNVTAAVQAIDRQYAGATDLDPRFLGYADDHYVELDFGDAMDDLDPNLRLILCAYGWVEYSYSTTNFATDQAKLPLKAPTLSVYRDGKWIDEFVEFGYPAGLNHYMTLDVTGHLRAGDRRVRIRTNMELFWDQIFLMQHREQMEMRIQEISVANGELHDRGYPREYSPDGRHPNLLDYTNIDRGAPWKRQEGDYTRFGEVTELLHEPDDRYVIFGPGEELTLKFDVDSLEPLRDGFTRSYLLKADSYCKDMDLYTAEPDTISPLPFHGMSAYPYPPSEHYPKTPAHVEYRRKYNTRSVRSLRQ</sequence>
<reference evidence="4 5" key="1">
    <citation type="submission" date="2019-02" db="EMBL/GenBank/DDBJ databases">
        <title>Deep-cultivation of Planctomycetes and their phenomic and genomic characterization uncovers novel biology.</title>
        <authorList>
            <person name="Wiegand S."/>
            <person name="Jogler M."/>
            <person name="Boedeker C."/>
            <person name="Pinto D."/>
            <person name="Vollmers J."/>
            <person name="Rivas-Marin E."/>
            <person name="Kohn T."/>
            <person name="Peeters S.H."/>
            <person name="Heuer A."/>
            <person name="Rast P."/>
            <person name="Oberbeckmann S."/>
            <person name="Bunk B."/>
            <person name="Jeske O."/>
            <person name="Meyerdierks A."/>
            <person name="Storesund J.E."/>
            <person name="Kallscheuer N."/>
            <person name="Luecker S."/>
            <person name="Lage O.M."/>
            <person name="Pohl T."/>
            <person name="Merkel B.J."/>
            <person name="Hornburger P."/>
            <person name="Mueller R.-W."/>
            <person name="Bruemmer F."/>
            <person name="Labrenz M."/>
            <person name="Spormann A.M."/>
            <person name="Op Den Camp H."/>
            <person name="Overmann J."/>
            <person name="Amann R."/>
            <person name="Jetten M.S.M."/>
            <person name="Mascher T."/>
            <person name="Medema M.H."/>
            <person name="Devos D.P."/>
            <person name="Kaster A.-K."/>
            <person name="Ovreas L."/>
            <person name="Rohde M."/>
            <person name="Galperin M.Y."/>
            <person name="Jogler C."/>
        </authorList>
    </citation>
    <scope>NUCLEOTIDE SEQUENCE [LARGE SCALE GENOMIC DNA]</scope>
    <source>
        <strain evidence="4 5">Poly41</strain>
    </source>
</reference>
<dbReference type="Gene3D" id="2.130.10.130">
    <property type="entry name" value="Integrin alpha, N-terminal"/>
    <property type="match status" value="1"/>
</dbReference>
<dbReference type="InterPro" id="IPR013517">
    <property type="entry name" value="FG-GAP"/>
</dbReference>
<evidence type="ECO:0000256" key="1">
    <source>
        <dbReference type="ARBA" id="ARBA00022729"/>
    </source>
</evidence>
<evidence type="ECO:0000313" key="4">
    <source>
        <dbReference type="EMBL" id="TWU42837.1"/>
    </source>
</evidence>
<keyword evidence="5" id="KW-1185">Reference proteome</keyword>
<dbReference type="Pfam" id="PF14559">
    <property type="entry name" value="TPR_19"/>
    <property type="match status" value="1"/>
</dbReference>
<dbReference type="AlphaFoldDB" id="A0A5C6E4C0"/>
<name>A0A5C6E4C0_9BACT</name>
<dbReference type="PANTHER" id="PTHR16026:SF0">
    <property type="entry name" value="CARTILAGE ACIDIC PROTEIN 1"/>
    <property type="match status" value="1"/>
</dbReference>
<dbReference type="PANTHER" id="PTHR16026">
    <property type="entry name" value="CARTILAGE ACIDIC PROTEIN 1"/>
    <property type="match status" value="1"/>
</dbReference>
<feature type="repeat" description="TPR" evidence="2">
    <location>
        <begin position="142"/>
        <end position="175"/>
    </location>
</feature>
<dbReference type="SUPFAM" id="SSF69318">
    <property type="entry name" value="Integrin alpha N-terminal domain"/>
    <property type="match status" value="1"/>
</dbReference>
<protein>
    <submittedName>
        <fullName evidence="4">Lipoprotein NlpI</fullName>
    </submittedName>
</protein>
<dbReference type="InterPro" id="IPR011519">
    <property type="entry name" value="UnbV_ASPIC"/>
</dbReference>
<keyword evidence="2" id="KW-0802">TPR repeat</keyword>
<evidence type="ECO:0000259" key="3">
    <source>
        <dbReference type="Pfam" id="PF07593"/>
    </source>
</evidence>
<dbReference type="EMBL" id="SJPV01000001">
    <property type="protein sequence ID" value="TWU42837.1"/>
    <property type="molecule type" value="Genomic_DNA"/>
</dbReference>
<dbReference type="InterPro" id="IPR019734">
    <property type="entry name" value="TPR_rpt"/>
</dbReference>
<dbReference type="InterPro" id="IPR027039">
    <property type="entry name" value="Crtac1"/>
</dbReference>
<dbReference type="SUPFAM" id="SSF48452">
    <property type="entry name" value="TPR-like"/>
    <property type="match status" value="1"/>
</dbReference>
<organism evidence="4 5">
    <name type="scientific">Novipirellula artificiosorum</name>
    <dbReference type="NCBI Taxonomy" id="2528016"/>
    <lineage>
        <taxon>Bacteria</taxon>
        <taxon>Pseudomonadati</taxon>
        <taxon>Planctomycetota</taxon>
        <taxon>Planctomycetia</taxon>
        <taxon>Pirellulales</taxon>
        <taxon>Pirellulaceae</taxon>
        <taxon>Novipirellula</taxon>
    </lineage>
</organism>
<gene>
    <name evidence="4" type="ORF">Poly41_11380</name>
</gene>
<evidence type="ECO:0000313" key="5">
    <source>
        <dbReference type="Proteomes" id="UP000319143"/>
    </source>
</evidence>
<dbReference type="SMART" id="SM00028">
    <property type="entry name" value="TPR"/>
    <property type="match status" value="2"/>
</dbReference>
<dbReference type="InterPro" id="IPR028994">
    <property type="entry name" value="Integrin_alpha_N"/>
</dbReference>
<dbReference type="Proteomes" id="UP000319143">
    <property type="component" value="Unassembled WGS sequence"/>
</dbReference>
<proteinExistence type="predicted"/>
<keyword evidence="4" id="KW-0449">Lipoprotein</keyword>
<evidence type="ECO:0000256" key="2">
    <source>
        <dbReference type="PROSITE-ProRule" id="PRU00339"/>
    </source>
</evidence>
<dbReference type="PROSITE" id="PS50005">
    <property type="entry name" value="TPR"/>
    <property type="match status" value="2"/>
</dbReference>
<dbReference type="Pfam" id="PF07593">
    <property type="entry name" value="UnbV_ASPIC"/>
    <property type="match status" value="1"/>
</dbReference>
<dbReference type="InterPro" id="IPR011990">
    <property type="entry name" value="TPR-like_helical_dom_sf"/>
</dbReference>
<dbReference type="Gene3D" id="1.25.40.10">
    <property type="entry name" value="Tetratricopeptide repeat domain"/>
    <property type="match status" value="1"/>
</dbReference>